<dbReference type="PANTHER" id="PTHR35024">
    <property type="entry name" value="HYPOTHETICAL CYTOSOLIC PROTEIN"/>
    <property type="match status" value="1"/>
</dbReference>
<protein>
    <submittedName>
        <fullName evidence="2">Cytoskeletal protein CcmA (Bactofilin family)</fullName>
    </submittedName>
</protein>
<evidence type="ECO:0000256" key="1">
    <source>
        <dbReference type="ARBA" id="ARBA00044755"/>
    </source>
</evidence>
<name>A0A7W8LLC9_9SPIR</name>
<keyword evidence="3" id="KW-1185">Reference proteome</keyword>
<comment type="similarity">
    <text evidence="1">Belongs to the bactofilin family.</text>
</comment>
<reference evidence="2 3" key="1">
    <citation type="submission" date="2020-08" db="EMBL/GenBank/DDBJ databases">
        <title>Genomic Encyclopedia of Type Strains, Phase IV (KMG-IV): sequencing the most valuable type-strain genomes for metagenomic binning, comparative biology and taxonomic classification.</title>
        <authorList>
            <person name="Goeker M."/>
        </authorList>
    </citation>
    <scope>NUCLEOTIDE SEQUENCE [LARGE SCALE GENOMIC DNA]</scope>
    <source>
        <strain evidence="2 3">DSM 103462</strain>
    </source>
</reference>
<gene>
    <name evidence="2" type="ORF">HNP76_000633</name>
</gene>
<accession>A0A7W8LLC9</accession>
<dbReference type="PANTHER" id="PTHR35024:SF4">
    <property type="entry name" value="POLYMER-FORMING CYTOSKELETAL PROTEIN"/>
    <property type="match status" value="1"/>
</dbReference>
<dbReference type="AlphaFoldDB" id="A0A7W8LLC9"/>
<evidence type="ECO:0000313" key="3">
    <source>
        <dbReference type="Proteomes" id="UP000518887"/>
    </source>
</evidence>
<organism evidence="2 3">
    <name type="scientific">Treponema ruminis</name>
    <dbReference type="NCBI Taxonomy" id="744515"/>
    <lineage>
        <taxon>Bacteria</taxon>
        <taxon>Pseudomonadati</taxon>
        <taxon>Spirochaetota</taxon>
        <taxon>Spirochaetia</taxon>
        <taxon>Spirochaetales</taxon>
        <taxon>Treponemataceae</taxon>
        <taxon>Treponema</taxon>
    </lineage>
</organism>
<dbReference type="Pfam" id="PF04519">
    <property type="entry name" value="Bactofilin"/>
    <property type="match status" value="1"/>
</dbReference>
<dbReference type="InterPro" id="IPR007607">
    <property type="entry name" value="BacA/B"/>
</dbReference>
<sequence length="139" mass="15292">MAEDKQKKNLTVFGQETEFDGVLEFTDNLVITGKFKGEIRATGDLEIEKGAVCQVEKMTASSIVISGSVTGDICAQERVEMCNGSLVHGDVKTARIRIAENVEFEGEISMLEKEPETNLFSVASEEYKNALLLKSDDPR</sequence>
<evidence type="ECO:0000313" key="2">
    <source>
        <dbReference type="EMBL" id="MBB5225289.1"/>
    </source>
</evidence>
<comment type="caution">
    <text evidence="2">The sequence shown here is derived from an EMBL/GenBank/DDBJ whole genome shotgun (WGS) entry which is preliminary data.</text>
</comment>
<dbReference type="EMBL" id="JACHFQ010000002">
    <property type="protein sequence ID" value="MBB5225289.1"/>
    <property type="molecule type" value="Genomic_DNA"/>
</dbReference>
<proteinExistence type="inferred from homology"/>
<dbReference type="Proteomes" id="UP000518887">
    <property type="component" value="Unassembled WGS sequence"/>
</dbReference>
<dbReference type="RefSeq" id="WP_184657430.1">
    <property type="nucleotide sequence ID" value="NZ_CP031518.1"/>
</dbReference>